<proteinExistence type="predicted"/>
<feature type="compositionally biased region" description="Low complexity" evidence="1">
    <location>
        <begin position="107"/>
        <end position="118"/>
    </location>
</feature>
<feature type="compositionally biased region" description="Polar residues" evidence="1">
    <location>
        <begin position="8"/>
        <end position="21"/>
    </location>
</feature>
<organism evidence="2 3">
    <name type="scientific">Streptomyces blastmyceticus</name>
    <dbReference type="NCBI Taxonomy" id="68180"/>
    <lineage>
        <taxon>Bacteria</taxon>
        <taxon>Bacillati</taxon>
        <taxon>Actinomycetota</taxon>
        <taxon>Actinomycetes</taxon>
        <taxon>Kitasatosporales</taxon>
        <taxon>Streptomycetaceae</taxon>
        <taxon>Streptomyces</taxon>
    </lineage>
</organism>
<name>A0ABN0XD28_9ACTN</name>
<evidence type="ECO:0000313" key="3">
    <source>
        <dbReference type="Proteomes" id="UP001500063"/>
    </source>
</evidence>
<feature type="region of interest" description="Disordered" evidence="1">
    <location>
        <begin position="1"/>
        <end position="118"/>
    </location>
</feature>
<sequence length="118" mass="12217">MGSEVWKQKTSAAAKNLSPVSEGSFGGREPAAGVGSSCTDIPSVKSGWRMAVPGRRPKAGERERRAEAREGSSEARAEGRGIGRYGAGRRRPDGRRVGGAGRGGAGNTRRPGAQPGRT</sequence>
<reference evidence="2 3" key="1">
    <citation type="journal article" date="2019" name="Int. J. Syst. Evol. Microbiol.">
        <title>The Global Catalogue of Microorganisms (GCM) 10K type strain sequencing project: providing services to taxonomists for standard genome sequencing and annotation.</title>
        <authorList>
            <consortium name="The Broad Institute Genomics Platform"/>
            <consortium name="The Broad Institute Genome Sequencing Center for Infectious Disease"/>
            <person name="Wu L."/>
            <person name="Ma J."/>
        </authorList>
    </citation>
    <scope>NUCLEOTIDE SEQUENCE [LARGE SCALE GENOMIC DNA]</scope>
    <source>
        <strain evidence="2 3">JCM 4565</strain>
    </source>
</reference>
<evidence type="ECO:0000313" key="2">
    <source>
        <dbReference type="EMBL" id="GAA0360941.1"/>
    </source>
</evidence>
<keyword evidence="3" id="KW-1185">Reference proteome</keyword>
<dbReference type="Proteomes" id="UP001500063">
    <property type="component" value="Unassembled WGS sequence"/>
</dbReference>
<feature type="compositionally biased region" description="Gly residues" evidence="1">
    <location>
        <begin position="97"/>
        <end position="106"/>
    </location>
</feature>
<comment type="caution">
    <text evidence="2">The sequence shown here is derived from an EMBL/GenBank/DDBJ whole genome shotgun (WGS) entry which is preliminary data.</text>
</comment>
<feature type="compositionally biased region" description="Basic and acidic residues" evidence="1">
    <location>
        <begin position="58"/>
        <end position="81"/>
    </location>
</feature>
<protein>
    <submittedName>
        <fullName evidence="2">Uncharacterized protein</fullName>
    </submittedName>
</protein>
<gene>
    <name evidence="2" type="ORF">GCM10010319_43040</name>
</gene>
<dbReference type="EMBL" id="BAAABW010000024">
    <property type="protein sequence ID" value="GAA0360941.1"/>
    <property type="molecule type" value="Genomic_DNA"/>
</dbReference>
<evidence type="ECO:0000256" key="1">
    <source>
        <dbReference type="SAM" id="MobiDB-lite"/>
    </source>
</evidence>
<accession>A0ABN0XD28</accession>